<keyword evidence="5 6" id="KW-0472">Membrane</keyword>
<sequence>MSMESGLIIALCGCGVATSLLSALFGVGGSILLVPVLHLLFPQCAVQVLAATSLTVVMLSALINVCAFWRQGVRLNARLLALWSLGMAAGMQLGVYASFMLPDRAILLLFALVLLMLALRGVRQHQAATETACPDVRTRNVGMLLCAAGGAVAGLTGLGGGSVLAPLMSQLAGIPRKHIAVYCNWMMLFGSAGTVLSYLNRATPRVAPLPQATQYGYVNLLIVLTVFLSALLFQPFSMRLRDRLPEQHLRRMFAGVLLAIAVLIVATL</sequence>
<organism evidence="7 8">
    <name type="scientific">Salmonella enterica</name>
    <name type="common">Salmonella choleraesuis</name>
    <dbReference type="NCBI Taxonomy" id="28901"/>
    <lineage>
        <taxon>Bacteria</taxon>
        <taxon>Pseudomonadati</taxon>
        <taxon>Pseudomonadota</taxon>
        <taxon>Gammaproteobacteria</taxon>
        <taxon>Enterobacterales</taxon>
        <taxon>Enterobacteriaceae</taxon>
        <taxon>Salmonella</taxon>
    </lineage>
</organism>
<feature type="transmembrane region" description="Helical" evidence="6">
    <location>
        <begin position="143"/>
        <end position="167"/>
    </location>
</feature>
<evidence type="ECO:0000256" key="4">
    <source>
        <dbReference type="ARBA" id="ARBA00022989"/>
    </source>
</evidence>
<keyword evidence="3 6" id="KW-0812">Transmembrane</keyword>
<comment type="subcellular location">
    <subcellularLocation>
        <location evidence="6">Cell inner membrane</location>
        <topology evidence="6">Multi-pass membrane protein</topology>
    </subcellularLocation>
    <subcellularLocation>
        <location evidence="1">Membrane</location>
        <topology evidence="1">Multi-pass membrane protein</topology>
    </subcellularLocation>
</comment>
<evidence type="ECO:0000256" key="1">
    <source>
        <dbReference type="ARBA" id="ARBA00004141"/>
    </source>
</evidence>
<keyword evidence="6" id="KW-1003">Cell membrane</keyword>
<dbReference type="InterPro" id="IPR002781">
    <property type="entry name" value="TM_pro_TauE-like"/>
</dbReference>
<dbReference type="PANTHER" id="PTHR43483">
    <property type="entry name" value="MEMBRANE TRANSPORTER PROTEIN HI_0806-RELATED"/>
    <property type="match status" value="1"/>
</dbReference>
<evidence type="ECO:0000313" key="7">
    <source>
        <dbReference type="EMBL" id="SUF67520.1"/>
    </source>
</evidence>
<keyword evidence="4 6" id="KW-1133">Transmembrane helix</keyword>
<feature type="transmembrane region" description="Helical" evidence="6">
    <location>
        <begin position="248"/>
        <end position="266"/>
    </location>
</feature>
<comment type="similarity">
    <text evidence="2 6">Belongs to the 4-toluene sulfonate uptake permease (TSUP) (TC 2.A.102) family.</text>
</comment>
<keyword evidence="6" id="KW-0997">Cell inner membrane</keyword>
<dbReference type="GO" id="GO:0005886">
    <property type="term" value="C:plasma membrane"/>
    <property type="evidence" value="ECO:0007669"/>
    <property type="project" value="UniProtKB-SubCell"/>
</dbReference>
<feature type="transmembrane region" description="Helical" evidence="6">
    <location>
        <begin position="79"/>
        <end position="99"/>
    </location>
</feature>
<dbReference type="AlphaFoldDB" id="A0A379QT86"/>
<feature type="transmembrane region" description="Helical" evidence="6">
    <location>
        <begin position="45"/>
        <end position="67"/>
    </location>
</feature>
<evidence type="ECO:0000256" key="2">
    <source>
        <dbReference type="ARBA" id="ARBA00009142"/>
    </source>
</evidence>
<name>A0A379QT86_SALER</name>
<feature type="transmembrane region" description="Helical" evidence="6">
    <location>
        <begin position="7"/>
        <end position="33"/>
    </location>
</feature>
<dbReference type="Pfam" id="PF01925">
    <property type="entry name" value="TauE"/>
    <property type="match status" value="1"/>
</dbReference>
<evidence type="ECO:0000256" key="6">
    <source>
        <dbReference type="RuleBase" id="RU363041"/>
    </source>
</evidence>
<feature type="transmembrane region" description="Helical" evidence="6">
    <location>
        <begin position="105"/>
        <end position="122"/>
    </location>
</feature>
<evidence type="ECO:0000256" key="5">
    <source>
        <dbReference type="ARBA" id="ARBA00023136"/>
    </source>
</evidence>
<dbReference type="PANTHER" id="PTHR43483:SF3">
    <property type="entry name" value="MEMBRANE TRANSPORTER PROTEIN HI_0806-RELATED"/>
    <property type="match status" value="1"/>
</dbReference>
<feature type="transmembrane region" description="Helical" evidence="6">
    <location>
        <begin position="179"/>
        <end position="199"/>
    </location>
</feature>
<protein>
    <recommendedName>
        <fullName evidence="6">Probable membrane transporter protein</fullName>
    </recommendedName>
</protein>
<evidence type="ECO:0000313" key="8">
    <source>
        <dbReference type="Proteomes" id="UP000254332"/>
    </source>
</evidence>
<dbReference type="EMBL" id="UGWQ01000001">
    <property type="protein sequence ID" value="SUF67520.1"/>
    <property type="molecule type" value="Genomic_DNA"/>
</dbReference>
<evidence type="ECO:0000256" key="3">
    <source>
        <dbReference type="ARBA" id="ARBA00022692"/>
    </source>
</evidence>
<accession>A0A379QT86</accession>
<dbReference type="Proteomes" id="UP000254332">
    <property type="component" value="Unassembled WGS sequence"/>
</dbReference>
<proteinExistence type="inferred from homology"/>
<gene>
    <name evidence="7" type="ORF">NCTC10718_00170</name>
</gene>
<reference evidence="7 8" key="1">
    <citation type="submission" date="2018-06" db="EMBL/GenBank/DDBJ databases">
        <authorList>
            <consortium name="Pathogen Informatics"/>
            <person name="Doyle S."/>
        </authorList>
    </citation>
    <scope>NUCLEOTIDE SEQUENCE [LARGE SCALE GENOMIC DNA]</scope>
    <source>
        <strain evidence="7 8">NCTC10718</strain>
    </source>
</reference>
<feature type="transmembrane region" description="Helical" evidence="6">
    <location>
        <begin position="215"/>
        <end position="236"/>
    </location>
</feature>